<evidence type="ECO:0000313" key="4">
    <source>
        <dbReference type="EMBL" id="KAK0155535.1"/>
    </source>
</evidence>
<gene>
    <name evidence="4" type="primary">Ccdc105</name>
    <name evidence="4" type="ORF">N1851_002015</name>
</gene>
<dbReference type="Proteomes" id="UP001174136">
    <property type="component" value="Unassembled WGS sequence"/>
</dbReference>
<reference evidence="4" key="1">
    <citation type="journal article" date="2023" name="Front. Mar. Sci.">
        <title>A new Merluccius polli reference genome to investigate the effects of global change in West African waters.</title>
        <authorList>
            <person name="Mateo J.L."/>
            <person name="Blanco-Fernandez C."/>
            <person name="Garcia-Vazquez E."/>
            <person name="Machado-Schiaffino G."/>
        </authorList>
    </citation>
    <scope>NUCLEOTIDE SEQUENCE</scope>
    <source>
        <strain evidence="4">C29</strain>
        <tissue evidence="4">Fin</tissue>
    </source>
</reference>
<feature type="compositionally biased region" description="Basic and acidic residues" evidence="3">
    <location>
        <begin position="20"/>
        <end position="33"/>
    </location>
</feature>
<evidence type="ECO:0000256" key="2">
    <source>
        <dbReference type="ARBA" id="ARBA00022490"/>
    </source>
</evidence>
<evidence type="ECO:0000313" key="5">
    <source>
        <dbReference type="Proteomes" id="UP001174136"/>
    </source>
</evidence>
<dbReference type="PANTHER" id="PTHR35081">
    <property type="entry name" value="COILED-COIL DOMAIN-CONTAINING PROTEIN 105"/>
    <property type="match status" value="1"/>
</dbReference>
<keyword evidence="5" id="KW-1185">Reference proteome</keyword>
<dbReference type="AlphaFoldDB" id="A0AA47NC70"/>
<protein>
    <submittedName>
        <fullName evidence="4">Coiled-coil domain-containing protein 105</fullName>
    </submittedName>
</protein>
<accession>A0AA47NC70</accession>
<comment type="subcellular location">
    <subcellularLocation>
        <location evidence="1">Cytoplasm</location>
    </subcellularLocation>
</comment>
<evidence type="ECO:0000256" key="1">
    <source>
        <dbReference type="ARBA" id="ARBA00004496"/>
    </source>
</evidence>
<dbReference type="PANTHER" id="PTHR35081:SF1">
    <property type="entry name" value="COILED-COIL DOMAIN-CONTAINING PROTEIN 105"/>
    <property type="match status" value="1"/>
</dbReference>
<dbReference type="InterPro" id="IPR038949">
    <property type="entry name" value="TEKTL1"/>
</dbReference>
<feature type="region of interest" description="Disordered" evidence="3">
    <location>
        <begin position="17"/>
        <end position="108"/>
    </location>
</feature>
<feature type="compositionally biased region" description="Polar residues" evidence="3">
    <location>
        <begin position="83"/>
        <end position="102"/>
    </location>
</feature>
<feature type="compositionally biased region" description="Basic and acidic residues" evidence="3">
    <location>
        <begin position="49"/>
        <end position="77"/>
    </location>
</feature>
<comment type="caution">
    <text evidence="4">The sequence shown here is derived from an EMBL/GenBank/DDBJ whole genome shotgun (WGS) entry which is preliminary data.</text>
</comment>
<sequence length="475" mass="53646">MSVRSVPLGSVTIGPQAWRESTERSVRRAERLVRQTRAAQSGRTTRTPKHTETTETKTMKETTGDHGTDTDRKDNRGVHCITSRPQTTGTTFPRDSKSTTSAPFPPASLRERCARQSMAVASDYTRWVREVELRLRRQTGRASRERAKLERERAHLEMMLRSLRSDLQVNRESAQQRTERRPQQDGADWLLAWERRELAELKRDIEETLRETQHQLQVLDGSSRDLQVWSSQQALVLDLLPHRGSLPAPRPGSASINTTRTPPPPTYGFTSESEQVLDSSSLAIDQSQRLREQIRRILSEVVAKQRASQHVVNGGLVKKVAETVTLERSLALTAATTRHAAFRKQREVDSIRLSYGRAQGPESSGDRFSRERLGRPVVQVFQRHPGTQLPEATHLLQGSAVLKYCLSASEDDAARLRRCFLQLRGEAQGKHAAARRDTAVVRMRLQRGDKRAIPHILQQGEAGAHGDARRRFITS</sequence>
<dbReference type="GO" id="GO:0005737">
    <property type="term" value="C:cytoplasm"/>
    <property type="evidence" value="ECO:0007669"/>
    <property type="project" value="UniProtKB-SubCell"/>
</dbReference>
<proteinExistence type="predicted"/>
<dbReference type="InterPro" id="IPR048256">
    <property type="entry name" value="Tektin-like"/>
</dbReference>
<dbReference type="GO" id="GO:0005929">
    <property type="term" value="C:cilium"/>
    <property type="evidence" value="ECO:0007669"/>
    <property type="project" value="UniProtKB-ARBA"/>
</dbReference>
<name>A0AA47NC70_MERPO</name>
<keyword evidence="2" id="KW-0963">Cytoplasm</keyword>
<dbReference type="Pfam" id="PF03148">
    <property type="entry name" value="Tektin"/>
    <property type="match status" value="1"/>
</dbReference>
<organism evidence="4 5">
    <name type="scientific">Merluccius polli</name>
    <name type="common">Benguela hake</name>
    <name type="synonym">Merluccius cadenati</name>
    <dbReference type="NCBI Taxonomy" id="89951"/>
    <lineage>
        <taxon>Eukaryota</taxon>
        <taxon>Metazoa</taxon>
        <taxon>Chordata</taxon>
        <taxon>Craniata</taxon>
        <taxon>Vertebrata</taxon>
        <taxon>Euteleostomi</taxon>
        <taxon>Actinopterygii</taxon>
        <taxon>Neopterygii</taxon>
        <taxon>Teleostei</taxon>
        <taxon>Neoteleostei</taxon>
        <taxon>Acanthomorphata</taxon>
        <taxon>Zeiogadaria</taxon>
        <taxon>Gadariae</taxon>
        <taxon>Gadiformes</taxon>
        <taxon>Gadoidei</taxon>
        <taxon>Merlucciidae</taxon>
        <taxon>Merluccius</taxon>
    </lineage>
</organism>
<dbReference type="EMBL" id="JAOPHQ010000283">
    <property type="protein sequence ID" value="KAK0155535.1"/>
    <property type="molecule type" value="Genomic_DNA"/>
</dbReference>
<evidence type="ECO:0000256" key="3">
    <source>
        <dbReference type="SAM" id="MobiDB-lite"/>
    </source>
</evidence>